<comment type="caution">
    <text evidence="2">The sequence shown here is derived from an EMBL/GenBank/DDBJ whole genome shotgun (WGS) entry which is preliminary data.</text>
</comment>
<dbReference type="EMBL" id="LXQA010742912">
    <property type="protein sequence ID" value="MCI68783.1"/>
    <property type="molecule type" value="Genomic_DNA"/>
</dbReference>
<name>A0A392U5H9_9FABA</name>
<protein>
    <submittedName>
        <fullName evidence="2">Uncharacterized protein</fullName>
    </submittedName>
</protein>
<feature type="non-terminal residue" evidence="2">
    <location>
        <position position="36"/>
    </location>
</feature>
<feature type="compositionally biased region" description="Basic and acidic residues" evidence="1">
    <location>
        <begin position="27"/>
        <end position="36"/>
    </location>
</feature>
<sequence length="36" mass="3661">MASNPSSLSSKRPPEGGVVPAGTPMLKSEECTSTRA</sequence>
<proteinExistence type="predicted"/>
<dbReference type="Proteomes" id="UP000265520">
    <property type="component" value="Unassembled WGS sequence"/>
</dbReference>
<feature type="compositionally biased region" description="Polar residues" evidence="1">
    <location>
        <begin position="1"/>
        <end position="10"/>
    </location>
</feature>
<evidence type="ECO:0000256" key="1">
    <source>
        <dbReference type="SAM" id="MobiDB-lite"/>
    </source>
</evidence>
<evidence type="ECO:0000313" key="3">
    <source>
        <dbReference type="Proteomes" id="UP000265520"/>
    </source>
</evidence>
<organism evidence="2 3">
    <name type="scientific">Trifolium medium</name>
    <dbReference type="NCBI Taxonomy" id="97028"/>
    <lineage>
        <taxon>Eukaryota</taxon>
        <taxon>Viridiplantae</taxon>
        <taxon>Streptophyta</taxon>
        <taxon>Embryophyta</taxon>
        <taxon>Tracheophyta</taxon>
        <taxon>Spermatophyta</taxon>
        <taxon>Magnoliopsida</taxon>
        <taxon>eudicotyledons</taxon>
        <taxon>Gunneridae</taxon>
        <taxon>Pentapetalae</taxon>
        <taxon>rosids</taxon>
        <taxon>fabids</taxon>
        <taxon>Fabales</taxon>
        <taxon>Fabaceae</taxon>
        <taxon>Papilionoideae</taxon>
        <taxon>50 kb inversion clade</taxon>
        <taxon>NPAAA clade</taxon>
        <taxon>Hologalegina</taxon>
        <taxon>IRL clade</taxon>
        <taxon>Trifolieae</taxon>
        <taxon>Trifolium</taxon>
    </lineage>
</organism>
<accession>A0A392U5H9</accession>
<keyword evidence="3" id="KW-1185">Reference proteome</keyword>
<reference evidence="2 3" key="1">
    <citation type="journal article" date="2018" name="Front. Plant Sci.">
        <title>Red Clover (Trifolium pratense) and Zigzag Clover (T. medium) - A Picture of Genomic Similarities and Differences.</title>
        <authorList>
            <person name="Dluhosova J."/>
            <person name="Istvanek J."/>
            <person name="Nedelnik J."/>
            <person name="Repkova J."/>
        </authorList>
    </citation>
    <scope>NUCLEOTIDE SEQUENCE [LARGE SCALE GENOMIC DNA]</scope>
    <source>
        <strain evidence="3">cv. 10/8</strain>
        <tissue evidence="2">Leaf</tissue>
    </source>
</reference>
<dbReference type="AlphaFoldDB" id="A0A392U5H9"/>
<feature type="region of interest" description="Disordered" evidence="1">
    <location>
        <begin position="1"/>
        <end position="36"/>
    </location>
</feature>
<evidence type="ECO:0000313" key="2">
    <source>
        <dbReference type="EMBL" id="MCI68783.1"/>
    </source>
</evidence>